<sequence>MTKACKSVVVISPPKNKENNSRTPSKSKGGFRPVLPPPKRRGRLAAPVQGQETVPSATKQTARHRQQHPRTTISHRQSIHDDADSAETQNEDNSLSHTLPKDPLAVDDCLALLKLRRPLEPKTEFGLAEGIGMHLSENIKLSGLRKARETSLLEMVKTLTHHLENREETISIWVSFADKVALLSARQIHAAQQEIKDLTEAKRRSYSALLSMQTQVKQANSAVKDTLCDINSTITRLKDEVVKELCLKFKQRALTEREAIQAESKCQRGDELEELALQHENQVKHLQDTISNLEASLASTTDETNIAKDGLKLANEEIVKLNAMVESSQVKFSELRNSLDKKVKTLQKQIEDNDKKKEQELMDKDNVNGFRT</sequence>
<keyword evidence="3" id="KW-1185">Reference proteome</keyword>
<evidence type="ECO:0000313" key="2">
    <source>
        <dbReference type="EMBL" id="EJK73932.1"/>
    </source>
</evidence>
<gene>
    <name evidence="2" type="ORF">THAOC_04421</name>
</gene>
<evidence type="ECO:0000313" key="3">
    <source>
        <dbReference type="Proteomes" id="UP000266841"/>
    </source>
</evidence>
<comment type="caution">
    <text evidence="2">The sequence shown here is derived from an EMBL/GenBank/DDBJ whole genome shotgun (WGS) entry which is preliminary data.</text>
</comment>
<reference evidence="2 3" key="1">
    <citation type="journal article" date="2012" name="Genome Biol.">
        <title>Genome and low-iron response of an oceanic diatom adapted to chronic iron limitation.</title>
        <authorList>
            <person name="Lommer M."/>
            <person name="Specht M."/>
            <person name="Roy A.S."/>
            <person name="Kraemer L."/>
            <person name="Andreson R."/>
            <person name="Gutowska M.A."/>
            <person name="Wolf J."/>
            <person name="Bergner S.V."/>
            <person name="Schilhabel M.B."/>
            <person name="Klostermeier U.C."/>
            <person name="Beiko R.G."/>
            <person name="Rosenstiel P."/>
            <person name="Hippler M."/>
            <person name="Laroche J."/>
        </authorList>
    </citation>
    <scope>NUCLEOTIDE SEQUENCE [LARGE SCALE GENOMIC DNA]</scope>
    <source>
        <strain evidence="2 3">CCMP1005</strain>
    </source>
</reference>
<accession>K0TNX2</accession>
<feature type="region of interest" description="Disordered" evidence="1">
    <location>
        <begin position="1"/>
        <end position="100"/>
    </location>
</feature>
<dbReference type="Proteomes" id="UP000266841">
    <property type="component" value="Unassembled WGS sequence"/>
</dbReference>
<dbReference type="EMBL" id="AGNL01004094">
    <property type="protein sequence ID" value="EJK73932.1"/>
    <property type="molecule type" value="Genomic_DNA"/>
</dbReference>
<dbReference type="eggNOG" id="ENOG502QZ7P">
    <property type="taxonomic scope" value="Eukaryota"/>
</dbReference>
<name>K0TNX2_THAOC</name>
<organism evidence="2 3">
    <name type="scientific">Thalassiosira oceanica</name>
    <name type="common">Marine diatom</name>
    <dbReference type="NCBI Taxonomy" id="159749"/>
    <lineage>
        <taxon>Eukaryota</taxon>
        <taxon>Sar</taxon>
        <taxon>Stramenopiles</taxon>
        <taxon>Ochrophyta</taxon>
        <taxon>Bacillariophyta</taxon>
        <taxon>Coscinodiscophyceae</taxon>
        <taxon>Thalassiosirophycidae</taxon>
        <taxon>Thalassiosirales</taxon>
        <taxon>Thalassiosiraceae</taxon>
        <taxon>Thalassiosira</taxon>
    </lineage>
</organism>
<evidence type="ECO:0000256" key="1">
    <source>
        <dbReference type="SAM" id="MobiDB-lite"/>
    </source>
</evidence>
<feature type="compositionally biased region" description="Polar residues" evidence="1">
    <location>
        <begin position="50"/>
        <end position="60"/>
    </location>
</feature>
<feature type="region of interest" description="Disordered" evidence="1">
    <location>
        <begin position="353"/>
        <end position="372"/>
    </location>
</feature>
<feature type="compositionally biased region" description="Basic and acidic residues" evidence="1">
    <location>
        <begin position="353"/>
        <end position="366"/>
    </location>
</feature>
<dbReference type="OrthoDB" id="10255000at2759"/>
<protein>
    <submittedName>
        <fullName evidence="2">Uncharacterized protein</fullName>
    </submittedName>
</protein>
<dbReference type="AlphaFoldDB" id="K0TNX2"/>
<dbReference type="OMA" id="TERNEQC"/>
<proteinExistence type="predicted"/>
<feature type="compositionally biased region" description="Polar residues" evidence="1">
    <location>
        <begin position="86"/>
        <end position="97"/>
    </location>
</feature>